<evidence type="ECO:0000256" key="1">
    <source>
        <dbReference type="ARBA" id="ARBA00005641"/>
    </source>
</evidence>
<name>A0A6A6JHP9_WESOR</name>
<keyword evidence="14" id="KW-1185">Reference proteome</keyword>
<dbReference type="FunFam" id="3.20.20.80:FF:000152">
    <property type="entry name" value="Extracellular endoglucanase"/>
    <property type="match status" value="1"/>
</dbReference>
<evidence type="ECO:0000259" key="12">
    <source>
        <dbReference type="Pfam" id="PF03442"/>
    </source>
</evidence>
<dbReference type="GO" id="GO:0005576">
    <property type="term" value="C:extracellular region"/>
    <property type="evidence" value="ECO:0007669"/>
    <property type="project" value="TreeGrafter"/>
</dbReference>
<dbReference type="InterPro" id="IPR017853">
    <property type="entry name" value="GH"/>
</dbReference>
<dbReference type="InterPro" id="IPR014756">
    <property type="entry name" value="Ig_E-set"/>
</dbReference>
<dbReference type="OrthoDB" id="412536at2759"/>
<evidence type="ECO:0000256" key="6">
    <source>
        <dbReference type="ARBA" id="ARBA00023295"/>
    </source>
</evidence>
<evidence type="ECO:0000256" key="2">
    <source>
        <dbReference type="ARBA" id="ARBA00022729"/>
    </source>
</evidence>
<dbReference type="EMBL" id="ML986495">
    <property type="protein sequence ID" value="KAF2275917.1"/>
    <property type="molecule type" value="Genomic_DNA"/>
</dbReference>
<evidence type="ECO:0000256" key="9">
    <source>
        <dbReference type="RuleBase" id="RU361153"/>
    </source>
</evidence>
<evidence type="ECO:0000256" key="3">
    <source>
        <dbReference type="ARBA" id="ARBA00022801"/>
    </source>
</evidence>
<dbReference type="GO" id="GO:0009986">
    <property type="term" value="C:cell surface"/>
    <property type="evidence" value="ECO:0007669"/>
    <property type="project" value="TreeGrafter"/>
</dbReference>
<dbReference type="AlphaFoldDB" id="A0A6A6JHP9"/>
<dbReference type="GO" id="GO:0030245">
    <property type="term" value="P:cellulose catabolic process"/>
    <property type="evidence" value="ECO:0007669"/>
    <property type="project" value="UniProtKB-KW"/>
</dbReference>
<dbReference type="InterPro" id="IPR013783">
    <property type="entry name" value="Ig-like_fold"/>
</dbReference>
<keyword evidence="6 9" id="KW-0326">Glycosidase</keyword>
<accession>A0A6A6JHP9</accession>
<dbReference type="PIRSF" id="PIRSF001043">
    <property type="entry name" value="Endoglucanase_B"/>
    <property type="match status" value="1"/>
</dbReference>
<dbReference type="SUPFAM" id="SSF51445">
    <property type="entry name" value="(Trans)glycosidases"/>
    <property type="match status" value="1"/>
</dbReference>
<proteinExistence type="inferred from homology"/>
<dbReference type="SUPFAM" id="SSF81296">
    <property type="entry name" value="E set domains"/>
    <property type="match status" value="1"/>
</dbReference>
<dbReference type="PANTHER" id="PTHR31297">
    <property type="entry name" value="GLUCAN ENDO-1,6-BETA-GLUCOSIDASE B"/>
    <property type="match status" value="1"/>
</dbReference>
<dbReference type="Pfam" id="PF00150">
    <property type="entry name" value="Cellulase"/>
    <property type="match status" value="1"/>
</dbReference>
<dbReference type="RefSeq" id="XP_033653456.1">
    <property type="nucleotide sequence ID" value="XM_033802957.1"/>
</dbReference>
<dbReference type="GO" id="GO:0071555">
    <property type="term" value="P:cell wall organization"/>
    <property type="evidence" value="ECO:0007669"/>
    <property type="project" value="UniProtKB-KW"/>
</dbReference>
<dbReference type="GO" id="GO:0008422">
    <property type="term" value="F:beta-glucosidase activity"/>
    <property type="evidence" value="ECO:0007669"/>
    <property type="project" value="TreeGrafter"/>
</dbReference>
<reference evidence="13" key="1">
    <citation type="journal article" date="2020" name="Stud. Mycol.">
        <title>101 Dothideomycetes genomes: a test case for predicting lifestyles and emergence of pathogens.</title>
        <authorList>
            <person name="Haridas S."/>
            <person name="Albert R."/>
            <person name="Binder M."/>
            <person name="Bloem J."/>
            <person name="Labutti K."/>
            <person name="Salamov A."/>
            <person name="Andreopoulos B."/>
            <person name="Baker S."/>
            <person name="Barry K."/>
            <person name="Bills G."/>
            <person name="Bluhm B."/>
            <person name="Cannon C."/>
            <person name="Castanera R."/>
            <person name="Culley D."/>
            <person name="Daum C."/>
            <person name="Ezra D."/>
            <person name="Gonzalez J."/>
            <person name="Henrissat B."/>
            <person name="Kuo A."/>
            <person name="Liang C."/>
            <person name="Lipzen A."/>
            <person name="Lutzoni F."/>
            <person name="Magnuson J."/>
            <person name="Mondo S."/>
            <person name="Nolan M."/>
            <person name="Ohm R."/>
            <person name="Pangilinan J."/>
            <person name="Park H.-J."/>
            <person name="Ramirez L."/>
            <person name="Alfaro M."/>
            <person name="Sun H."/>
            <person name="Tritt A."/>
            <person name="Yoshinaga Y."/>
            <person name="Zwiers L.-H."/>
            <person name="Turgeon B."/>
            <person name="Goodwin S."/>
            <person name="Spatafora J."/>
            <person name="Crous P."/>
            <person name="Grigoriev I."/>
        </authorList>
    </citation>
    <scope>NUCLEOTIDE SEQUENCE</scope>
    <source>
        <strain evidence="13">CBS 379.55</strain>
    </source>
</reference>
<keyword evidence="4" id="KW-0136">Cellulose degradation</keyword>
<feature type="signal peptide" evidence="10">
    <location>
        <begin position="1"/>
        <end position="24"/>
    </location>
</feature>
<feature type="chain" id="PRO_5025538686" evidence="10">
    <location>
        <begin position="25"/>
        <end position="596"/>
    </location>
</feature>
<evidence type="ECO:0000256" key="8">
    <source>
        <dbReference type="ARBA" id="ARBA00023326"/>
    </source>
</evidence>
<dbReference type="Gene3D" id="3.20.20.80">
    <property type="entry name" value="Glycosidases"/>
    <property type="match status" value="1"/>
</dbReference>
<dbReference type="InterPro" id="IPR001547">
    <property type="entry name" value="Glyco_hydro_5"/>
</dbReference>
<keyword evidence="3 9" id="KW-0378">Hydrolase</keyword>
<dbReference type="GeneID" id="54556132"/>
<evidence type="ECO:0000313" key="14">
    <source>
        <dbReference type="Proteomes" id="UP000800097"/>
    </source>
</evidence>
<keyword evidence="2 10" id="KW-0732">Signal</keyword>
<dbReference type="GO" id="GO:0005978">
    <property type="term" value="P:glycogen biosynthetic process"/>
    <property type="evidence" value="ECO:0007669"/>
    <property type="project" value="UniProtKB-UniPathway"/>
</dbReference>
<dbReference type="InterPro" id="IPR050386">
    <property type="entry name" value="Glycosyl_hydrolase_5"/>
</dbReference>
<feature type="domain" description="Carbohydrate binding X2" evidence="12">
    <location>
        <begin position="386"/>
        <end position="476"/>
    </location>
</feature>
<keyword evidence="8" id="KW-0624">Polysaccharide degradation</keyword>
<protein>
    <submittedName>
        <fullName evidence="13">Endoglucanase D</fullName>
    </submittedName>
</protein>
<feature type="domain" description="Glycoside hydrolase family 5" evidence="11">
    <location>
        <begin position="69"/>
        <end position="340"/>
    </location>
</feature>
<evidence type="ECO:0000256" key="10">
    <source>
        <dbReference type="SAM" id="SignalP"/>
    </source>
</evidence>
<evidence type="ECO:0000259" key="11">
    <source>
        <dbReference type="Pfam" id="PF00150"/>
    </source>
</evidence>
<evidence type="ECO:0000256" key="7">
    <source>
        <dbReference type="ARBA" id="ARBA00023316"/>
    </source>
</evidence>
<evidence type="ECO:0000256" key="5">
    <source>
        <dbReference type="ARBA" id="ARBA00023277"/>
    </source>
</evidence>
<dbReference type="InterPro" id="IPR005102">
    <property type="entry name" value="Carbo-bd_X2"/>
</dbReference>
<keyword evidence="7" id="KW-0961">Cell wall biogenesis/degradation</keyword>
<sequence length="596" mass="66222">MAPRHRKRLLLGAVATALHGVVSAQNGNATSAGVKCPGEFKPLSASDFVENMNPGWNLGNTLDAVQDEGDWNNPKVAPRTFDDAQAAGFNGIRLPVTWAYHFETQAPDWTVDPAWLQRVSDVVDMITQRGFHTIVNVHHDSWIWADVTVPDANITAIEDKFYKLWYQIGVKLACKPSTVAFEPINEPPGTTPEHGAQQNRMNEIFLKAINDAGGWNGQRVVTLAGSGMDSVKTSLWFKAPAELGTRWKNPWALQFHYYSPYDFIFSAWGKTTWGSALDQSSLTTDLTLIRANFTTVPLLIGEWAASPVATEPAARWTYFDFFLRTARSLNMSTVLWDNGADFLNRATHDWRDAVALDILRNTVNGVGRRRNALPLATTDPAATNQTSSAYLYHRRRDGNGVGPVTLPFHFNGNSLVSIAYQDFTLKRGNDYTLDPAAETITFENAFLSSFFWNNPIGSLGNVTLHFSGGAHLEVNILAWDTPTLLLPNNSTSIALPKTGDLADVHIPLRWAGQNRPATVKATRADGKFLVDDWTQWLGPLQQGRMTYSGQWDWDAEGVILKKAVVEEVRRAGVETTFRIEFYPRVEGNWVEVSVVS</sequence>
<comment type="similarity">
    <text evidence="1 9">Belongs to the glycosyl hydrolase 5 (cellulase A) family.</text>
</comment>
<dbReference type="InterPro" id="IPR016282">
    <property type="entry name" value="Glyco_hydro_5_endoGlcnase_B"/>
</dbReference>
<evidence type="ECO:0000256" key="4">
    <source>
        <dbReference type="ARBA" id="ARBA00023001"/>
    </source>
</evidence>
<dbReference type="PANTHER" id="PTHR31297:SF41">
    <property type="entry name" value="ENDOGLUCANASE, PUTATIVE (AFU_ORTHOLOGUE AFUA_5G01830)-RELATED"/>
    <property type="match status" value="1"/>
</dbReference>
<dbReference type="Gene3D" id="2.60.40.10">
    <property type="entry name" value="Immunoglobulins"/>
    <property type="match status" value="1"/>
</dbReference>
<dbReference type="UniPathway" id="UPA00164"/>
<evidence type="ECO:0000313" key="13">
    <source>
        <dbReference type="EMBL" id="KAF2275917.1"/>
    </source>
</evidence>
<gene>
    <name evidence="13" type="ORF">EI97DRAFT_60640</name>
</gene>
<keyword evidence="5" id="KW-0119">Carbohydrate metabolism</keyword>
<organism evidence="13 14">
    <name type="scientific">Westerdykella ornata</name>
    <dbReference type="NCBI Taxonomy" id="318751"/>
    <lineage>
        <taxon>Eukaryota</taxon>
        <taxon>Fungi</taxon>
        <taxon>Dikarya</taxon>
        <taxon>Ascomycota</taxon>
        <taxon>Pezizomycotina</taxon>
        <taxon>Dothideomycetes</taxon>
        <taxon>Pleosporomycetidae</taxon>
        <taxon>Pleosporales</taxon>
        <taxon>Sporormiaceae</taxon>
        <taxon>Westerdykella</taxon>
    </lineage>
</organism>
<dbReference type="Pfam" id="PF03442">
    <property type="entry name" value="CBM_X2"/>
    <property type="match status" value="1"/>
</dbReference>
<dbReference type="Proteomes" id="UP000800097">
    <property type="component" value="Unassembled WGS sequence"/>
</dbReference>